<name>A0A9W4DZJ4_9ACTN</name>
<dbReference type="InterPro" id="IPR009430">
    <property type="entry name" value="GvpL/GvpF"/>
</dbReference>
<keyword evidence="1" id="KW-0304">Gas vesicle</keyword>
<reference evidence="4" key="1">
    <citation type="submission" date="2021-05" db="EMBL/GenBank/DDBJ databases">
        <authorList>
            <person name="Arsene-Ploetze F."/>
        </authorList>
    </citation>
    <scope>NUCLEOTIDE SEQUENCE</scope>
    <source>
        <strain evidence="4">DSM 42138</strain>
    </source>
</reference>
<comment type="similarity">
    <text evidence="3">Belongs to the gas vesicle GvpF/GvpL family.</text>
</comment>
<protein>
    <submittedName>
        <fullName evidence="4">Gas vesicle synthesis protein GvpL/GvpF</fullName>
    </submittedName>
</protein>
<evidence type="ECO:0000256" key="1">
    <source>
        <dbReference type="ARBA" id="ARBA00022987"/>
    </source>
</evidence>
<sequence length="242" mass="25285">MSIYLYGVTRAEVPVPRGVRGVGDPPGKLRKLVAGGLAAVVGDAPEGLRARRRYVQAHQEVLLALAAGGPLLPTRFGVVVADDEAVTGRLHADAHGYAAALDRVAGRCEMNLKASPVEAGVADLVREDPRLQRLRQESRRRPGYDVSIRLGEAVETGLRRRAVGAAQQVASVLSGLADEVQAGPEVPGCVLNVSFLVAADRVAECRAAFDGAADRVAGRAELRLTGPLPCYSFSGLPAPAGA</sequence>
<dbReference type="PANTHER" id="PTHR36852">
    <property type="entry name" value="PROTEIN GVPL 2"/>
    <property type="match status" value="1"/>
</dbReference>
<evidence type="ECO:0000256" key="2">
    <source>
        <dbReference type="ARBA" id="ARBA00035108"/>
    </source>
</evidence>
<gene>
    <name evidence="4" type="ORF">SCOCK_400019</name>
</gene>
<dbReference type="AlphaFoldDB" id="A0A9W4DZJ4"/>
<dbReference type="GO" id="GO:0031412">
    <property type="term" value="P:gas vesicle organization"/>
    <property type="evidence" value="ECO:0007669"/>
    <property type="project" value="InterPro"/>
</dbReference>
<comment type="subcellular location">
    <subcellularLocation>
        <location evidence="2">Gas vesicle</location>
    </subcellularLocation>
</comment>
<dbReference type="PANTHER" id="PTHR36852:SF1">
    <property type="entry name" value="PROTEIN GVPL 2"/>
    <property type="match status" value="1"/>
</dbReference>
<dbReference type="Pfam" id="PF06386">
    <property type="entry name" value="GvpL_GvpF"/>
    <property type="match status" value="1"/>
</dbReference>
<dbReference type="EMBL" id="CAJSLV010000071">
    <property type="protein sequence ID" value="CAG6396362.1"/>
    <property type="molecule type" value="Genomic_DNA"/>
</dbReference>
<comment type="caution">
    <text evidence="4">The sequence shown here is derived from an EMBL/GenBank/DDBJ whole genome shotgun (WGS) entry which is preliminary data.</text>
</comment>
<dbReference type="GO" id="GO:0031411">
    <property type="term" value="C:gas vesicle"/>
    <property type="evidence" value="ECO:0007669"/>
    <property type="project" value="UniProtKB-SubCell"/>
</dbReference>
<evidence type="ECO:0000256" key="3">
    <source>
        <dbReference type="ARBA" id="ARBA00035643"/>
    </source>
</evidence>
<accession>A0A9W4DZJ4</accession>
<proteinExistence type="inferred from homology"/>
<organism evidence="4 5">
    <name type="scientific">Actinacidiphila cocklensis</name>
    <dbReference type="NCBI Taxonomy" id="887465"/>
    <lineage>
        <taxon>Bacteria</taxon>
        <taxon>Bacillati</taxon>
        <taxon>Actinomycetota</taxon>
        <taxon>Actinomycetes</taxon>
        <taxon>Kitasatosporales</taxon>
        <taxon>Streptomycetaceae</taxon>
        <taxon>Actinacidiphila</taxon>
    </lineage>
</organism>
<evidence type="ECO:0000313" key="4">
    <source>
        <dbReference type="EMBL" id="CAG6396362.1"/>
    </source>
</evidence>
<dbReference type="RefSeq" id="WP_251494682.1">
    <property type="nucleotide sequence ID" value="NZ_CAJSLV010000071.1"/>
</dbReference>
<keyword evidence="5" id="KW-1185">Reference proteome</keyword>
<dbReference type="Proteomes" id="UP001152519">
    <property type="component" value="Unassembled WGS sequence"/>
</dbReference>
<evidence type="ECO:0000313" key="5">
    <source>
        <dbReference type="Proteomes" id="UP001152519"/>
    </source>
</evidence>